<keyword evidence="2" id="KW-1133">Transmembrane helix</keyword>
<organism evidence="4 5">
    <name type="scientific">Aphanomyces stellatus</name>
    <dbReference type="NCBI Taxonomy" id="120398"/>
    <lineage>
        <taxon>Eukaryota</taxon>
        <taxon>Sar</taxon>
        <taxon>Stramenopiles</taxon>
        <taxon>Oomycota</taxon>
        <taxon>Saprolegniomycetes</taxon>
        <taxon>Saprolegniales</taxon>
        <taxon>Verrucalvaceae</taxon>
        <taxon>Aphanomyces</taxon>
    </lineage>
</organism>
<dbReference type="InterPro" id="IPR037176">
    <property type="entry name" value="Osmotin/thaumatin-like_sf"/>
</dbReference>
<dbReference type="OrthoDB" id="78536at2759"/>
<dbReference type="EMBL" id="VJMH01006019">
    <property type="protein sequence ID" value="KAF0691823.1"/>
    <property type="molecule type" value="Genomic_DNA"/>
</dbReference>
<dbReference type="PANTHER" id="PTHR31737:SF2">
    <property type="entry name" value="PROTEIN TOS1"/>
    <property type="match status" value="1"/>
</dbReference>
<dbReference type="PRINTS" id="PR01217">
    <property type="entry name" value="PRICHEXTENSN"/>
</dbReference>
<evidence type="ECO:0000256" key="2">
    <source>
        <dbReference type="SAM" id="Phobius"/>
    </source>
</evidence>
<evidence type="ECO:0000256" key="1">
    <source>
        <dbReference type="SAM" id="MobiDB-lite"/>
    </source>
</evidence>
<sequence length="374" mass="39388">MEQSHVAASSTAAGVRPSTDVAMYRETDWVGRATDLKDSEEYEESFQRTRRNRMIMIGAACLVVVGAAIGVIVAAAHKPVGTAEVGSANNLPSVTTGAPVPTPSVVGEVLVGSTGADNVPSGFSTTTEPVSANDTLVLAINSIESLTDSNETNATSTNTTTTPEPTTTVTPEPTTTVTPTPTTVTPEPTTTTPKPTTTTPAPTTTTPAPTTTTPKPTTTTPAPTTQAPLSGGQIRFVNNCAPSTLWRSHVPLVRNMKTGDSVVVDGTADFSKAYFLTDNDNGDYSLFENHCDQGKFWYDISIIPHDCGASWDVCDGKKKVSFNHPITVKVSAPDNNSCKTLVCPNDSCPDAYRFPNQIATHVCPQSVSMVVTFC</sequence>
<proteinExistence type="predicted"/>
<reference evidence="4 5" key="1">
    <citation type="submission" date="2019-03" db="EMBL/GenBank/DDBJ databases">
        <authorList>
            <person name="Gaulin E."/>
            <person name="Dumas B."/>
        </authorList>
    </citation>
    <scope>NUCLEOTIDE SEQUENCE [LARGE SCALE GENOMIC DNA]</scope>
    <source>
        <strain evidence="4">CBS 568.67</strain>
    </source>
</reference>
<dbReference type="PANTHER" id="PTHR31737">
    <property type="entry name" value="PROTEIN TOS1"/>
    <property type="match status" value="1"/>
</dbReference>
<dbReference type="SUPFAM" id="SSF49870">
    <property type="entry name" value="Osmotin, thaumatin-like protein"/>
    <property type="match status" value="1"/>
</dbReference>
<feature type="region of interest" description="Disordered" evidence="1">
    <location>
        <begin position="147"/>
        <end position="230"/>
    </location>
</feature>
<evidence type="ECO:0000313" key="4">
    <source>
        <dbReference type="EMBL" id="VFT93773.1"/>
    </source>
</evidence>
<name>A0A485L7P3_9STRA</name>
<evidence type="ECO:0000313" key="5">
    <source>
        <dbReference type="Proteomes" id="UP000332933"/>
    </source>
</evidence>
<feature type="transmembrane region" description="Helical" evidence="2">
    <location>
        <begin position="55"/>
        <end position="76"/>
    </location>
</feature>
<keyword evidence="2" id="KW-0812">Transmembrane</keyword>
<reference evidence="3" key="2">
    <citation type="submission" date="2019-06" db="EMBL/GenBank/DDBJ databases">
        <title>Genomics analysis of Aphanomyces spp. identifies a new class of oomycete effector associated with host adaptation.</title>
        <authorList>
            <person name="Gaulin E."/>
        </authorList>
    </citation>
    <scope>NUCLEOTIDE SEQUENCE</scope>
    <source>
        <strain evidence="3">CBS 578.67</strain>
    </source>
</reference>
<keyword evidence="2" id="KW-0472">Membrane</keyword>
<evidence type="ECO:0000313" key="3">
    <source>
        <dbReference type="EMBL" id="KAF0691823.1"/>
    </source>
</evidence>
<protein>
    <submittedName>
        <fullName evidence="4">Aste57867_17012 protein</fullName>
    </submittedName>
</protein>
<dbReference type="EMBL" id="CAADRA010006040">
    <property type="protein sequence ID" value="VFT93773.1"/>
    <property type="molecule type" value="Genomic_DNA"/>
</dbReference>
<dbReference type="Proteomes" id="UP000332933">
    <property type="component" value="Unassembled WGS sequence"/>
</dbReference>
<keyword evidence="5" id="KW-1185">Reference proteome</keyword>
<gene>
    <name evidence="4" type="primary">Aste57867_17012</name>
    <name evidence="3" type="ORF">As57867_016954</name>
    <name evidence="4" type="ORF">ASTE57867_17012</name>
</gene>
<feature type="compositionally biased region" description="Polar residues" evidence="1">
    <location>
        <begin position="147"/>
        <end position="158"/>
    </location>
</feature>
<accession>A0A485L7P3</accession>
<feature type="compositionally biased region" description="Low complexity" evidence="1">
    <location>
        <begin position="159"/>
        <end position="225"/>
    </location>
</feature>
<dbReference type="AlphaFoldDB" id="A0A485L7P3"/>